<keyword evidence="1" id="KW-0472">Membrane</keyword>
<dbReference type="SUPFAM" id="SSF51735">
    <property type="entry name" value="NAD(P)-binding Rossmann-fold domains"/>
    <property type="match status" value="1"/>
</dbReference>
<keyword evidence="4" id="KW-1185">Reference proteome</keyword>
<evidence type="ECO:0000256" key="1">
    <source>
        <dbReference type="RuleBase" id="RU363097"/>
    </source>
</evidence>
<dbReference type="GO" id="GO:0102965">
    <property type="term" value="F:alcohol-forming long-chain fatty acyl-CoA reductase activity"/>
    <property type="evidence" value="ECO:0007669"/>
    <property type="project" value="UniProtKB-EC"/>
</dbReference>
<name>A0A653CQY5_CALMS</name>
<keyword evidence="1" id="KW-0521">NADP</keyword>
<dbReference type="GO" id="GO:0005777">
    <property type="term" value="C:peroxisome"/>
    <property type="evidence" value="ECO:0007669"/>
    <property type="project" value="TreeGrafter"/>
</dbReference>
<dbReference type="InterPro" id="IPR036291">
    <property type="entry name" value="NAD(P)-bd_dom_sf"/>
</dbReference>
<protein>
    <recommendedName>
        <fullName evidence="1">Fatty acyl-CoA reductase</fullName>
        <ecNumber evidence="1">1.2.1.84</ecNumber>
    </recommendedName>
</protein>
<dbReference type="EC" id="1.2.1.84" evidence="1"/>
<comment type="function">
    <text evidence="1">Catalyzes the reduction of fatty acyl-CoA to fatty alcohols.</text>
</comment>
<comment type="catalytic activity">
    <reaction evidence="1">
        <text>a long-chain fatty acyl-CoA + 2 NADPH + 2 H(+) = a long-chain primary fatty alcohol + 2 NADP(+) + CoA</text>
        <dbReference type="Rhea" id="RHEA:52716"/>
        <dbReference type="ChEBI" id="CHEBI:15378"/>
        <dbReference type="ChEBI" id="CHEBI:57287"/>
        <dbReference type="ChEBI" id="CHEBI:57783"/>
        <dbReference type="ChEBI" id="CHEBI:58349"/>
        <dbReference type="ChEBI" id="CHEBI:77396"/>
        <dbReference type="ChEBI" id="CHEBI:83139"/>
        <dbReference type="EC" id="1.2.1.84"/>
    </reaction>
</comment>
<evidence type="ECO:0000259" key="2">
    <source>
        <dbReference type="Pfam" id="PF07993"/>
    </source>
</evidence>
<comment type="similarity">
    <text evidence="1">Belongs to the fatty acyl-CoA reductase family.</text>
</comment>
<dbReference type="AlphaFoldDB" id="A0A653CQY5"/>
<reference evidence="3 4" key="1">
    <citation type="submission" date="2019-01" db="EMBL/GenBank/DDBJ databases">
        <authorList>
            <person name="Sayadi A."/>
        </authorList>
    </citation>
    <scope>NUCLEOTIDE SEQUENCE [LARGE SCALE GENOMIC DNA]</scope>
</reference>
<feature type="non-terminal residue" evidence="3">
    <location>
        <position position="160"/>
    </location>
</feature>
<dbReference type="EMBL" id="CAACVG010008369">
    <property type="protein sequence ID" value="VEN49493.1"/>
    <property type="molecule type" value="Genomic_DNA"/>
</dbReference>
<dbReference type="InterPro" id="IPR013120">
    <property type="entry name" value="FAR_NAD-bd"/>
</dbReference>
<keyword evidence="1" id="KW-0560">Oxidoreductase</keyword>
<keyword evidence="1" id="KW-0812">Transmembrane</keyword>
<keyword evidence="1" id="KW-0444">Lipid biosynthesis</keyword>
<keyword evidence="1" id="KW-0443">Lipid metabolism</keyword>
<feature type="transmembrane region" description="Helical" evidence="1">
    <location>
        <begin position="117"/>
        <end position="137"/>
    </location>
</feature>
<dbReference type="Pfam" id="PF07993">
    <property type="entry name" value="NAD_binding_4"/>
    <property type="match status" value="1"/>
</dbReference>
<proteinExistence type="inferred from homology"/>
<dbReference type="PANTHER" id="PTHR11011">
    <property type="entry name" value="MALE STERILITY PROTEIN 2-RELATED"/>
    <property type="match status" value="1"/>
</dbReference>
<dbReference type="GO" id="GO:0080019">
    <property type="term" value="F:alcohol-forming very long-chain fatty acyl-CoA reductase activity"/>
    <property type="evidence" value="ECO:0007669"/>
    <property type="project" value="InterPro"/>
</dbReference>
<dbReference type="Gene3D" id="3.40.50.720">
    <property type="entry name" value="NAD(P)-binding Rossmann-like Domain"/>
    <property type="match status" value="1"/>
</dbReference>
<gene>
    <name evidence="3" type="ORF">CALMAC_LOCUS10593</name>
</gene>
<sequence length="160" mass="17972">MAAEEVPDRIAEIFNGTTIFITGASGFVGKALIEKLLRLTNLRKMYLLLREKKGKSPEQRLQDIFTNVTRHKNDGRYLKEPSAPLSHAALDSLSSCFSVKNIQAQYSNDKRQISSEGVMQTILLLCTVVILFALFGLRTVKTNKCDDVNQYLLFINCKNG</sequence>
<keyword evidence="1" id="KW-1133">Transmembrane helix</keyword>
<accession>A0A653CQY5</accession>
<evidence type="ECO:0000313" key="3">
    <source>
        <dbReference type="EMBL" id="VEN49493.1"/>
    </source>
</evidence>
<dbReference type="GO" id="GO:0035336">
    <property type="term" value="P:long-chain fatty-acyl-CoA metabolic process"/>
    <property type="evidence" value="ECO:0007669"/>
    <property type="project" value="TreeGrafter"/>
</dbReference>
<organism evidence="3 4">
    <name type="scientific">Callosobruchus maculatus</name>
    <name type="common">Southern cowpea weevil</name>
    <name type="synonym">Pulse bruchid</name>
    <dbReference type="NCBI Taxonomy" id="64391"/>
    <lineage>
        <taxon>Eukaryota</taxon>
        <taxon>Metazoa</taxon>
        <taxon>Ecdysozoa</taxon>
        <taxon>Arthropoda</taxon>
        <taxon>Hexapoda</taxon>
        <taxon>Insecta</taxon>
        <taxon>Pterygota</taxon>
        <taxon>Neoptera</taxon>
        <taxon>Endopterygota</taxon>
        <taxon>Coleoptera</taxon>
        <taxon>Polyphaga</taxon>
        <taxon>Cucujiformia</taxon>
        <taxon>Chrysomeloidea</taxon>
        <taxon>Chrysomelidae</taxon>
        <taxon>Bruchinae</taxon>
        <taxon>Bruchini</taxon>
        <taxon>Callosobruchus</taxon>
    </lineage>
</organism>
<dbReference type="InterPro" id="IPR026055">
    <property type="entry name" value="FAR"/>
</dbReference>
<evidence type="ECO:0000313" key="4">
    <source>
        <dbReference type="Proteomes" id="UP000410492"/>
    </source>
</evidence>
<feature type="domain" description="Thioester reductase (TE)" evidence="2">
    <location>
        <begin position="21"/>
        <end position="67"/>
    </location>
</feature>
<dbReference type="OrthoDB" id="429813at2759"/>
<dbReference type="PANTHER" id="PTHR11011:SF61">
    <property type="entry name" value="FATTY ACYL-COA REDUCTASE"/>
    <property type="match status" value="1"/>
</dbReference>
<dbReference type="Proteomes" id="UP000410492">
    <property type="component" value="Unassembled WGS sequence"/>
</dbReference>